<name>A0AAD6V8G1_9AGAR</name>
<feature type="compositionally biased region" description="Low complexity" evidence="1">
    <location>
        <begin position="498"/>
        <end position="511"/>
    </location>
</feature>
<proteinExistence type="predicted"/>
<feature type="compositionally biased region" description="Basic and acidic residues" evidence="1">
    <location>
        <begin position="540"/>
        <end position="553"/>
    </location>
</feature>
<organism evidence="2 3">
    <name type="scientific">Mycena pura</name>
    <dbReference type="NCBI Taxonomy" id="153505"/>
    <lineage>
        <taxon>Eukaryota</taxon>
        <taxon>Fungi</taxon>
        <taxon>Dikarya</taxon>
        <taxon>Basidiomycota</taxon>
        <taxon>Agaricomycotina</taxon>
        <taxon>Agaricomycetes</taxon>
        <taxon>Agaricomycetidae</taxon>
        <taxon>Agaricales</taxon>
        <taxon>Marasmiineae</taxon>
        <taxon>Mycenaceae</taxon>
        <taxon>Mycena</taxon>
    </lineage>
</organism>
<protein>
    <submittedName>
        <fullName evidence="2">Uncharacterized protein</fullName>
    </submittedName>
</protein>
<accession>A0AAD6V8G1</accession>
<feature type="compositionally biased region" description="Basic residues" evidence="1">
    <location>
        <begin position="455"/>
        <end position="464"/>
    </location>
</feature>
<gene>
    <name evidence="2" type="ORF">GGX14DRAFT_648049</name>
</gene>
<dbReference type="Proteomes" id="UP001219525">
    <property type="component" value="Unassembled WGS sequence"/>
</dbReference>
<feature type="region of interest" description="Disordered" evidence="1">
    <location>
        <begin position="434"/>
        <end position="482"/>
    </location>
</feature>
<keyword evidence="3" id="KW-1185">Reference proteome</keyword>
<reference evidence="2" key="1">
    <citation type="submission" date="2023-03" db="EMBL/GenBank/DDBJ databases">
        <title>Massive genome expansion in bonnet fungi (Mycena s.s.) driven by repeated elements and novel gene families across ecological guilds.</title>
        <authorList>
            <consortium name="Lawrence Berkeley National Laboratory"/>
            <person name="Harder C.B."/>
            <person name="Miyauchi S."/>
            <person name="Viragh M."/>
            <person name="Kuo A."/>
            <person name="Thoen E."/>
            <person name="Andreopoulos B."/>
            <person name="Lu D."/>
            <person name="Skrede I."/>
            <person name="Drula E."/>
            <person name="Henrissat B."/>
            <person name="Morin E."/>
            <person name="Kohler A."/>
            <person name="Barry K."/>
            <person name="LaButti K."/>
            <person name="Morin E."/>
            <person name="Salamov A."/>
            <person name="Lipzen A."/>
            <person name="Mereny Z."/>
            <person name="Hegedus B."/>
            <person name="Baldrian P."/>
            <person name="Stursova M."/>
            <person name="Weitz H."/>
            <person name="Taylor A."/>
            <person name="Grigoriev I.V."/>
            <person name="Nagy L.G."/>
            <person name="Martin F."/>
            <person name="Kauserud H."/>
        </authorList>
    </citation>
    <scope>NUCLEOTIDE SEQUENCE</scope>
    <source>
        <strain evidence="2">9144</strain>
    </source>
</reference>
<dbReference type="AlphaFoldDB" id="A0AAD6V8G1"/>
<comment type="caution">
    <text evidence="2">The sequence shown here is derived from an EMBL/GenBank/DDBJ whole genome shotgun (WGS) entry which is preliminary data.</text>
</comment>
<evidence type="ECO:0000256" key="1">
    <source>
        <dbReference type="SAM" id="MobiDB-lite"/>
    </source>
</evidence>
<feature type="region of interest" description="Disordered" evidence="1">
    <location>
        <begin position="498"/>
        <end position="519"/>
    </location>
</feature>
<feature type="region of interest" description="Disordered" evidence="1">
    <location>
        <begin position="540"/>
        <end position="574"/>
    </location>
</feature>
<evidence type="ECO:0000313" key="3">
    <source>
        <dbReference type="Proteomes" id="UP001219525"/>
    </source>
</evidence>
<dbReference type="EMBL" id="JARJCW010000049">
    <property type="protein sequence ID" value="KAJ7203839.1"/>
    <property type="molecule type" value="Genomic_DNA"/>
</dbReference>
<sequence>MAATVLERPFRATQAPQKRLLSHMERLSRHRSSLTVFRGVRACRIAKPLLSAVAAAERLYRATSLRDTTITLAESSFVHSPDVSRFGAAQWPRSLPPSMFLTDYLPTHTCSTKNGPAVQRSVGPTRAAAVGAVEFSGGVPASSRTTVSPRSLPDVPKIAGPLSRFRSSQRRRSACIPPGQLFPLAVFTDLWVVSVAPAVWTFLAKHSSHDRRHSSYMLGPFVEITVYAMVTLIKPACALPLMLSWTNGALVGPAMPTLHTNRRPPLLRRLTPGPHAAHAFSAFALAAPELPPLDPLDSPFPAFFPDFDVCVPSSSGCSSAHSRRRRSLGSALFGFGALWVRRGLDEQRRGHSAAVLMHEVLTRARCMTRYASLPSSDRCTSPKGLLKLASASQYWTVALKLMHILRAGAGTSTNASDAMRGSPMSCWCACALGPGQESPQRPPWRAPPGSGAVGRRNRGRRPRWRPGPSDAPRRRPRPCGGISATRLASTWCRAATSRGARASSAARGPGAQQDASAPRWDLARPERWVADVYLTAAKEKRREYSPDSERDDLGDSDESAAAAASDSDDDDKGWIEQQRRKWGSAGRVAGRRYSVADFMLGALERPLAAPQEMAAGGQHALPGWGGRRRPCAHIHCRRPPLAPTSGMSPRG</sequence>
<evidence type="ECO:0000313" key="2">
    <source>
        <dbReference type="EMBL" id="KAJ7203839.1"/>
    </source>
</evidence>